<accession>A0A3P8CVA4</accession>
<organism evidence="3">
    <name type="scientific">Heligmosomoides polygyrus</name>
    <name type="common">Parasitic roundworm</name>
    <dbReference type="NCBI Taxonomy" id="6339"/>
    <lineage>
        <taxon>Eukaryota</taxon>
        <taxon>Metazoa</taxon>
        <taxon>Ecdysozoa</taxon>
        <taxon>Nematoda</taxon>
        <taxon>Chromadorea</taxon>
        <taxon>Rhabditida</taxon>
        <taxon>Rhabditina</taxon>
        <taxon>Rhabditomorpha</taxon>
        <taxon>Strongyloidea</taxon>
        <taxon>Heligmosomidae</taxon>
        <taxon>Heligmosomoides</taxon>
    </lineage>
</organism>
<feature type="chain" id="PRO_5044596686" evidence="2">
    <location>
        <begin position="20"/>
        <end position="281"/>
    </location>
</feature>
<name>A0A3P8CVA4_HELPZ</name>
<evidence type="ECO:0000313" key="3">
    <source>
        <dbReference type="EMBL" id="VDP22835.1"/>
    </source>
</evidence>
<reference evidence="5" key="2">
    <citation type="submission" date="2019-09" db="UniProtKB">
        <authorList>
            <consortium name="WormBaseParasite"/>
        </authorList>
    </citation>
    <scope>IDENTIFICATION</scope>
</reference>
<evidence type="ECO:0000256" key="2">
    <source>
        <dbReference type="SAM" id="SignalP"/>
    </source>
</evidence>
<feature type="region of interest" description="Disordered" evidence="1">
    <location>
        <begin position="33"/>
        <end position="64"/>
    </location>
</feature>
<feature type="compositionally biased region" description="Polar residues" evidence="1">
    <location>
        <begin position="38"/>
        <end position="51"/>
    </location>
</feature>
<feature type="signal peptide" evidence="2">
    <location>
        <begin position="1"/>
        <end position="19"/>
    </location>
</feature>
<keyword evidence="4" id="KW-1185">Reference proteome</keyword>
<evidence type="ECO:0000256" key="1">
    <source>
        <dbReference type="SAM" id="MobiDB-lite"/>
    </source>
</evidence>
<feature type="compositionally biased region" description="Basic and acidic residues" evidence="1">
    <location>
        <begin position="52"/>
        <end position="64"/>
    </location>
</feature>
<dbReference type="WBParaSite" id="HPBE_0002099701-mRNA-1">
    <property type="protein sequence ID" value="HPBE_0002099701-mRNA-1"/>
    <property type="gene ID" value="HPBE_0002099701"/>
</dbReference>
<dbReference type="OrthoDB" id="5873276at2759"/>
<feature type="region of interest" description="Disordered" evidence="1">
    <location>
        <begin position="157"/>
        <end position="178"/>
    </location>
</feature>
<protein>
    <submittedName>
        <fullName evidence="5">CRF domain-containing protein</fullName>
    </submittedName>
</protein>
<dbReference type="AlphaFoldDB" id="A0A3P8CVA4"/>
<gene>
    <name evidence="3" type="ORF">HPBE_LOCUS20996</name>
</gene>
<dbReference type="EMBL" id="UZAH01032605">
    <property type="protein sequence ID" value="VDP22835.1"/>
    <property type="molecule type" value="Genomic_DNA"/>
</dbReference>
<evidence type="ECO:0000313" key="5">
    <source>
        <dbReference type="WBParaSite" id="HPBE_0002099701-mRNA-1"/>
    </source>
</evidence>
<evidence type="ECO:0000313" key="4">
    <source>
        <dbReference type="Proteomes" id="UP000050761"/>
    </source>
</evidence>
<keyword evidence="2" id="KW-0732">Signal</keyword>
<dbReference type="Proteomes" id="UP000050761">
    <property type="component" value="Unassembled WGS sequence"/>
</dbReference>
<proteinExistence type="predicted"/>
<sequence length="281" mass="31477">MTSILLVASLNLLILRANAYLITDDGKATKSFYDAPLSDSNEPPNNRSPTQTKEHSGRGKPEKWITMHPVAHPSPAVRRRSKAAATNSAYRTDTDVRRAIRPTSVFSLSPKWNSLSDSGISLSPDMPPSRSITSDPEITLQINQTPVLLARTDQPTRTGLQHNVPRNPREKLKGASGDFKTSSSYKGVWIDKETSLTKAKPITVRNVRDDIRELKYEIRLMKTIIEKLARSNYMHSNTSSKPFSKKNLKDSRSLRLMASRLTARQMIDRHTADGRTRRAGT</sequence>
<reference evidence="3 4" key="1">
    <citation type="submission" date="2018-11" db="EMBL/GenBank/DDBJ databases">
        <authorList>
            <consortium name="Pathogen Informatics"/>
        </authorList>
    </citation>
    <scope>NUCLEOTIDE SEQUENCE [LARGE SCALE GENOMIC DNA]</scope>
</reference>